<protein>
    <recommendedName>
        <fullName evidence="4">28S ribosomal protein S14, mitochondrial</fullName>
    </recommendedName>
</protein>
<organism evidence="5 6">
    <name type="scientific">Frieseomelitta varia</name>
    <dbReference type="NCBI Taxonomy" id="561572"/>
    <lineage>
        <taxon>Eukaryota</taxon>
        <taxon>Metazoa</taxon>
        <taxon>Ecdysozoa</taxon>
        <taxon>Arthropoda</taxon>
        <taxon>Hexapoda</taxon>
        <taxon>Insecta</taxon>
        <taxon>Pterygota</taxon>
        <taxon>Neoptera</taxon>
        <taxon>Endopterygota</taxon>
        <taxon>Hymenoptera</taxon>
        <taxon>Apocrita</taxon>
        <taxon>Aculeata</taxon>
        <taxon>Apoidea</taxon>
        <taxon>Anthophila</taxon>
        <taxon>Apidae</taxon>
        <taxon>Frieseomelitta</taxon>
    </lineage>
</organism>
<reference evidence="5" key="1">
    <citation type="submission" date="2019-11" db="EMBL/GenBank/DDBJ databases">
        <title>The nuclear and mitochondrial genomes of Frieseomelitta varia - a highly eusocial stingless bee (Meliponini) with a permanently sterile worker caste.</title>
        <authorList>
            <person name="Freitas F.C.P."/>
            <person name="Lourenco A.P."/>
            <person name="Nunes F.M.F."/>
            <person name="Paschoal A.R."/>
            <person name="Abreu F.C.P."/>
            <person name="Barbin F.O."/>
            <person name="Bataglia L."/>
            <person name="Cardoso-Junior C.A.M."/>
            <person name="Cervoni M.S."/>
            <person name="Silva S.R."/>
            <person name="Dalarmi F."/>
            <person name="Del Lama M.A."/>
            <person name="Depintor T.S."/>
            <person name="Ferreira K.M."/>
            <person name="Goria P.S."/>
            <person name="Jaskot M.C."/>
            <person name="Lago D.C."/>
            <person name="Luna-Lucena D."/>
            <person name="Moda L.M."/>
            <person name="Nascimento L."/>
            <person name="Pedrino M."/>
            <person name="Rabico F.O."/>
            <person name="Sanches F.C."/>
            <person name="Santos D.E."/>
            <person name="Santos C.G."/>
            <person name="Vieira J."/>
            <person name="Lopes T.F."/>
            <person name="Barchuk A.R."/>
            <person name="Hartfelder K."/>
            <person name="Simoes Z.L.P."/>
            <person name="Bitondi M.M.G."/>
            <person name="Pinheiro D.G."/>
        </authorList>
    </citation>
    <scope>NUCLEOTIDE SEQUENCE</scope>
    <source>
        <strain evidence="5">USP_RPSP 00005682</strain>
        <tissue evidence="5">Whole individual</tissue>
    </source>
</reference>
<evidence type="ECO:0000256" key="1">
    <source>
        <dbReference type="ARBA" id="ARBA00009083"/>
    </source>
</evidence>
<proteinExistence type="inferred from homology"/>
<evidence type="ECO:0000256" key="2">
    <source>
        <dbReference type="ARBA" id="ARBA00022980"/>
    </source>
</evidence>
<dbReference type="InterPro" id="IPR001209">
    <property type="entry name" value="Ribosomal_uS14"/>
</dbReference>
<dbReference type="PANTHER" id="PTHR19836">
    <property type="entry name" value="30S RIBOSOMAL PROTEIN S14"/>
    <property type="match status" value="1"/>
</dbReference>
<dbReference type="Pfam" id="PF00253">
    <property type="entry name" value="Ribosomal_S14"/>
    <property type="match status" value="1"/>
</dbReference>
<dbReference type="GO" id="GO:0003735">
    <property type="term" value="F:structural constituent of ribosome"/>
    <property type="evidence" value="ECO:0007669"/>
    <property type="project" value="InterPro"/>
</dbReference>
<evidence type="ECO:0000256" key="3">
    <source>
        <dbReference type="ARBA" id="ARBA00023274"/>
    </source>
</evidence>
<evidence type="ECO:0000256" key="4">
    <source>
        <dbReference type="ARBA" id="ARBA00083755"/>
    </source>
</evidence>
<evidence type="ECO:0000313" key="6">
    <source>
        <dbReference type="Proteomes" id="UP000655588"/>
    </source>
</evidence>
<comment type="similarity">
    <text evidence="1">Belongs to the universal ribosomal protein uS14 family.</text>
</comment>
<dbReference type="GO" id="GO:0005763">
    <property type="term" value="C:mitochondrial small ribosomal subunit"/>
    <property type="evidence" value="ECO:0007669"/>
    <property type="project" value="TreeGrafter"/>
</dbReference>
<evidence type="ECO:0000313" key="5">
    <source>
        <dbReference type="EMBL" id="KAF3421471.1"/>
    </source>
</evidence>
<dbReference type="EMBL" id="WNWW01000862">
    <property type="protein sequence ID" value="KAF3421471.1"/>
    <property type="molecule type" value="Genomic_DNA"/>
</dbReference>
<dbReference type="Proteomes" id="UP000655588">
    <property type="component" value="Unassembled WGS sequence"/>
</dbReference>
<dbReference type="PANTHER" id="PTHR19836:SF19">
    <property type="entry name" value="SMALL RIBOSOMAL SUBUNIT PROTEIN US14M"/>
    <property type="match status" value="1"/>
</dbReference>
<accession>A0A833RQ41</accession>
<dbReference type="Gene3D" id="1.10.287.1480">
    <property type="match status" value="1"/>
</dbReference>
<keyword evidence="6" id="KW-1185">Reference proteome</keyword>
<name>A0A833RQ41_9HYME</name>
<dbReference type="SUPFAM" id="SSF57716">
    <property type="entry name" value="Glucocorticoid receptor-like (DNA-binding domain)"/>
    <property type="match status" value="1"/>
</dbReference>
<dbReference type="GO" id="GO:0006412">
    <property type="term" value="P:translation"/>
    <property type="evidence" value="ECO:0007669"/>
    <property type="project" value="InterPro"/>
</dbReference>
<keyword evidence="2" id="KW-0689">Ribosomal protein</keyword>
<sequence length="133" mass="15781">MAVVRNGLFIFSNFLSNSANVATYDIQQIRNKYIGRWMIRDLKRRKLAEKYAEERLRLVAMKRNDILPLEIREEVGKQIDETIPRQTALRQLTPRCILTSRPRGVVPKWRVSRIMFRDLADHNRMSGVQRAIW</sequence>
<dbReference type="OrthoDB" id="413436at2759"/>
<gene>
    <name evidence="5" type="ORF">E2986_03549</name>
</gene>
<comment type="caution">
    <text evidence="5">The sequence shown here is derived from an EMBL/GenBank/DDBJ whole genome shotgun (WGS) entry which is preliminary data.</text>
</comment>
<dbReference type="FunFam" id="1.10.287.1480:FF:000001">
    <property type="entry name" value="30S ribosomal protein S14"/>
    <property type="match status" value="1"/>
</dbReference>
<dbReference type="AlphaFoldDB" id="A0A833RQ41"/>
<keyword evidence="3" id="KW-0687">Ribonucleoprotein</keyword>